<gene>
    <name evidence="1" type="ORF">NDU88_005166</name>
</gene>
<reference evidence="1" key="1">
    <citation type="journal article" date="2022" name="bioRxiv">
        <title>Sequencing and chromosome-scale assembly of the giantPleurodeles waltlgenome.</title>
        <authorList>
            <person name="Brown T."/>
            <person name="Elewa A."/>
            <person name="Iarovenko S."/>
            <person name="Subramanian E."/>
            <person name="Araus A.J."/>
            <person name="Petzold A."/>
            <person name="Susuki M."/>
            <person name="Suzuki K.-i.T."/>
            <person name="Hayashi T."/>
            <person name="Toyoda A."/>
            <person name="Oliveira C."/>
            <person name="Osipova E."/>
            <person name="Leigh N.D."/>
            <person name="Simon A."/>
            <person name="Yun M.H."/>
        </authorList>
    </citation>
    <scope>NUCLEOTIDE SEQUENCE</scope>
    <source>
        <strain evidence="1">20211129_DDA</strain>
        <tissue evidence="1">Liver</tissue>
    </source>
</reference>
<evidence type="ECO:0000313" key="1">
    <source>
        <dbReference type="EMBL" id="KAJ1126760.1"/>
    </source>
</evidence>
<protein>
    <submittedName>
        <fullName evidence="1">Uncharacterized protein</fullName>
    </submittedName>
</protein>
<organism evidence="1 2">
    <name type="scientific">Pleurodeles waltl</name>
    <name type="common">Iberian ribbed newt</name>
    <dbReference type="NCBI Taxonomy" id="8319"/>
    <lineage>
        <taxon>Eukaryota</taxon>
        <taxon>Metazoa</taxon>
        <taxon>Chordata</taxon>
        <taxon>Craniata</taxon>
        <taxon>Vertebrata</taxon>
        <taxon>Euteleostomi</taxon>
        <taxon>Amphibia</taxon>
        <taxon>Batrachia</taxon>
        <taxon>Caudata</taxon>
        <taxon>Salamandroidea</taxon>
        <taxon>Salamandridae</taxon>
        <taxon>Pleurodelinae</taxon>
        <taxon>Pleurodeles</taxon>
    </lineage>
</organism>
<keyword evidence="2" id="KW-1185">Reference proteome</keyword>
<dbReference type="EMBL" id="JANPWB010000011">
    <property type="protein sequence ID" value="KAJ1126760.1"/>
    <property type="molecule type" value="Genomic_DNA"/>
</dbReference>
<proteinExistence type="predicted"/>
<dbReference type="AlphaFoldDB" id="A0AAV7PI37"/>
<accession>A0AAV7PI37</accession>
<comment type="caution">
    <text evidence="1">The sequence shown here is derived from an EMBL/GenBank/DDBJ whole genome shotgun (WGS) entry which is preliminary data.</text>
</comment>
<sequence length="76" mass="8758">MKLEELHKEDAPRRPVRRIANQGEIKDAYGALEKKLDIPTIKTQALEDTVGVVKVEKNQEEIQLLKCSEQEMQDKL</sequence>
<name>A0AAV7PI37_PLEWA</name>
<evidence type="ECO:0000313" key="2">
    <source>
        <dbReference type="Proteomes" id="UP001066276"/>
    </source>
</evidence>
<dbReference type="Proteomes" id="UP001066276">
    <property type="component" value="Chromosome 7"/>
</dbReference>